<reference evidence="19" key="1">
    <citation type="journal article" date="2007" name="Science">
        <title>Evolutionary and biomedical insights from the rhesus macaque genome.</title>
        <authorList>
            <person name="Gibbs R.A."/>
            <person name="Rogers J."/>
            <person name="Katze M.G."/>
            <person name="Bumgarner R."/>
            <person name="Weinstock G.M."/>
            <person name="Mardis E.R."/>
            <person name="Remington K.A."/>
            <person name="Strausberg R.L."/>
            <person name="Venter J.C."/>
            <person name="Wilson R.K."/>
            <person name="Batzer M.A."/>
            <person name="Bustamante C.D."/>
            <person name="Eichler E.E."/>
            <person name="Hahn M.W."/>
            <person name="Hardison R.C."/>
            <person name="Makova K.D."/>
            <person name="Miller W."/>
            <person name="Milosavljevic A."/>
            <person name="Palermo R.E."/>
            <person name="Siepel A."/>
            <person name="Sikela J.M."/>
            <person name="Attaway T."/>
            <person name="Bell S."/>
            <person name="Bernard K.E."/>
            <person name="Buhay C.J."/>
            <person name="Chandrabose M.N."/>
            <person name="Dao M."/>
            <person name="Davis C."/>
            <person name="Delehaunty K.D."/>
            <person name="Ding Y."/>
            <person name="Dinh H.H."/>
            <person name="Dugan-Rocha S."/>
            <person name="Fulton L.A."/>
            <person name="Gabisi R.A."/>
            <person name="Garner T.T."/>
            <person name="Godfrey J."/>
            <person name="Hawes A.C."/>
            <person name="Hernandez J."/>
            <person name="Hines S."/>
            <person name="Holder M."/>
            <person name="Hume J."/>
            <person name="Jhangiani S.N."/>
            <person name="Joshi V."/>
            <person name="Khan Z.M."/>
            <person name="Kirkness E.F."/>
            <person name="Cree A."/>
            <person name="Fowler R.G."/>
            <person name="Lee S."/>
            <person name="Lewis L.R."/>
            <person name="Li Z."/>
            <person name="Liu Y.-S."/>
            <person name="Moore S.M."/>
            <person name="Muzny D."/>
            <person name="Nazareth L.V."/>
            <person name="Ngo D.N."/>
            <person name="Okwuonu G.O."/>
            <person name="Pai G."/>
            <person name="Parker D."/>
            <person name="Paul H.A."/>
            <person name="Pfannkoch C."/>
            <person name="Pohl C.S."/>
            <person name="Rogers Y.-H.C."/>
            <person name="Ruiz S.J."/>
            <person name="Sabo A."/>
            <person name="Santibanez J."/>
            <person name="Schneider B.W."/>
            <person name="Smith S.M."/>
            <person name="Sodergren E."/>
            <person name="Svatek A.F."/>
            <person name="Utterback T.R."/>
            <person name="Vattathil S."/>
            <person name="Warren W."/>
            <person name="White C.S."/>
            <person name="Chinwalla A.T."/>
            <person name="Feng Y."/>
            <person name="Halpern A.L."/>
            <person name="Hillier L.W."/>
            <person name="Huang X."/>
            <person name="Minx P."/>
            <person name="Nelson J.O."/>
            <person name="Pepin K.H."/>
            <person name="Qin X."/>
            <person name="Sutton G.G."/>
            <person name="Venter E."/>
            <person name="Walenz B.P."/>
            <person name="Wallis J.W."/>
            <person name="Worley K.C."/>
            <person name="Yang S.-P."/>
            <person name="Jones S.M."/>
            <person name="Marra M.A."/>
            <person name="Rocchi M."/>
            <person name="Schein J.E."/>
            <person name="Baertsch R."/>
            <person name="Clarke L."/>
            <person name="Csuros M."/>
            <person name="Glasscock J."/>
            <person name="Harris R.A."/>
            <person name="Havlak P."/>
            <person name="Jackson A.R."/>
            <person name="Jiang H."/>
            <person name="Liu Y."/>
            <person name="Messina D.N."/>
            <person name="Shen Y."/>
            <person name="Song H.X.-Z."/>
            <person name="Wylie T."/>
            <person name="Zhang L."/>
            <person name="Birney E."/>
            <person name="Han K."/>
            <person name="Konkel M.K."/>
            <person name="Lee J."/>
            <person name="Smit A.F.A."/>
            <person name="Ullmer B."/>
            <person name="Wang H."/>
            <person name="Xing J."/>
            <person name="Burhans R."/>
            <person name="Cheng Z."/>
            <person name="Karro J.E."/>
            <person name="Ma J."/>
            <person name="Raney B."/>
            <person name="She X."/>
            <person name="Cox M.J."/>
            <person name="Demuth J.P."/>
            <person name="Dumas L.J."/>
            <person name="Han S.-G."/>
            <person name="Hopkins J."/>
            <person name="Karimpour-Fard A."/>
            <person name="Kim Y.H."/>
            <person name="Pollack J.R."/>
            <person name="Vinar T."/>
            <person name="Addo-Quaye C."/>
            <person name="Degenhardt J."/>
            <person name="Denby A."/>
            <person name="Hubisz M.J."/>
            <person name="Indap A."/>
            <person name="Kosiol C."/>
            <person name="Lahn B.T."/>
            <person name="Lawson H.A."/>
            <person name="Marklein A."/>
            <person name="Nielsen R."/>
            <person name="Vallender E.J."/>
            <person name="Clark A.G."/>
            <person name="Ferguson B."/>
            <person name="Hernandez R.D."/>
            <person name="Hirani K."/>
            <person name="Kehrer-Sawatzki H."/>
            <person name="Kolb J."/>
            <person name="Patil S."/>
            <person name="Pu L.-L."/>
            <person name="Ren Y."/>
            <person name="Smith D.G."/>
            <person name="Wheeler D.A."/>
            <person name="Schenck I."/>
            <person name="Ball E.V."/>
            <person name="Chen R."/>
            <person name="Cooper D.N."/>
            <person name="Giardine B."/>
            <person name="Hsu F."/>
            <person name="Kent W.J."/>
            <person name="Lesk A."/>
            <person name="Nelson D.L."/>
            <person name="O'brien W.E."/>
            <person name="Pruefer K."/>
            <person name="Stenson P.D."/>
            <person name="Wallace J.C."/>
            <person name="Ke H."/>
            <person name="Liu X.-M."/>
            <person name="Wang P."/>
            <person name="Xiang A.P."/>
            <person name="Yang F."/>
            <person name="Barber G.P."/>
            <person name="Haussler D."/>
            <person name="Karolchik D."/>
            <person name="Kern A.D."/>
            <person name="Kuhn R.M."/>
            <person name="Smith K.E."/>
            <person name="Zwieg A.S."/>
        </authorList>
    </citation>
    <scope>NUCLEOTIDE SEQUENCE [LARGE SCALE GENOMIC DNA]</scope>
    <source>
        <strain evidence="19">17573</strain>
    </source>
</reference>
<evidence type="ECO:0000256" key="11">
    <source>
        <dbReference type="ARBA" id="ARBA00057584"/>
    </source>
</evidence>
<feature type="region of interest" description="Disordered" evidence="15">
    <location>
        <begin position="28"/>
        <end position="49"/>
    </location>
</feature>
<comment type="subcellular location">
    <subcellularLocation>
        <location evidence="1">Membrane</location>
        <topology evidence="1">Single-pass type I membrane protein</topology>
    </subcellularLocation>
</comment>
<dbReference type="InParanoid" id="F7HDU9"/>
<protein>
    <recommendedName>
        <fullName evidence="13">Interleukin-21 receptor</fullName>
    </recommendedName>
    <alternativeName>
        <fullName evidence="14">Novel interleukin receptor</fullName>
    </alternativeName>
</protein>
<keyword evidence="4" id="KW-0732">Signal</keyword>
<dbReference type="Bgee" id="ENSMMUG00000008252">
    <property type="expression patterns" value="Expressed in spleen and 5 other cell types or tissues"/>
</dbReference>
<dbReference type="GO" id="GO:0016020">
    <property type="term" value="C:membrane"/>
    <property type="evidence" value="ECO:0007669"/>
    <property type="project" value="UniProtKB-SubCell"/>
</dbReference>
<keyword evidence="5" id="KW-0677">Repeat</keyword>
<dbReference type="SUPFAM" id="SSF49265">
    <property type="entry name" value="Fibronectin type III"/>
    <property type="match status" value="1"/>
</dbReference>
<comment type="subunit">
    <text evidence="12">Heterodimer with the common gamma subunit. Associates with JAK1.</text>
</comment>
<keyword evidence="10" id="KW-0325">Glycoprotein</keyword>
<dbReference type="Proteomes" id="UP000006718">
    <property type="component" value="Chromosome 20"/>
</dbReference>
<evidence type="ECO:0000256" key="6">
    <source>
        <dbReference type="ARBA" id="ARBA00022989"/>
    </source>
</evidence>
<dbReference type="InterPro" id="IPR003531">
    <property type="entry name" value="Hempt_rcpt_S_F1_CS"/>
</dbReference>
<dbReference type="PaxDb" id="9544-ENSMMUP00000010812"/>
<dbReference type="CDD" id="cd00063">
    <property type="entry name" value="FN3"/>
    <property type="match status" value="1"/>
</dbReference>
<evidence type="ECO:0000256" key="13">
    <source>
        <dbReference type="ARBA" id="ARBA00074199"/>
    </source>
</evidence>
<dbReference type="Ensembl" id="ENSMMUT00000011533.4">
    <property type="protein sequence ID" value="ENSMMUP00000010812.4"/>
    <property type="gene ID" value="ENSMMUG00000008252.4"/>
</dbReference>
<organism evidence="18 19">
    <name type="scientific">Macaca mulatta</name>
    <name type="common">Rhesus macaque</name>
    <dbReference type="NCBI Taxonomy" id="9544"/>
    <lineage>
        <taxon>Eukaryota</taxon>
        <taxon>Metazoa</taxon>
        <taxon>Chordata</taxon>
        <taxon>Craniata</taxon>
        <taxon>Vertebrata</taxon>
        <taxon>Euteleostomi</taxon>
        <taxon>Mammalia</taxon>
        <taxon>Eutheria</taxon>
        <taxon>Euarchontoglires</taxon>
        <taxon>Primates</taxon>
        <taxon>Haplorrhini</taxon>
        <taxon>Catarrhini</taxon>
        <taxon>Cercopithecidae</taxon>
        <taxon>Cercopithecinae</taxon>
        <taxon>Macaca</taxon>
    </lineage>
</organism>
<dbReference type="PROSITE" id="PS50853">
    <property type="entry name" value="FN3"/>
    <property type="match status" value="1"/>
</dbReference>
<dbReference type="SMR" id="F7HDU9"/>
<feature type="domain" description="Fibronectin type-III" evidence="17">
    <location>
        <begin position="432"/>
        <end position="541"/>
    </location>
</feature>
<keyword evidence="6 16" id="KW-1133">Transmembrane helix</keyword>
<comment type="similarity">
    <text evidence="2">Belongs to the type I cytokine receptor family. Type 4 subfamily.</text>
</comment>
<keyword evidence="9" id="KW-0675">Receptor</keyword>
<sequence length="851" mass="92425">MTRPRGPAPWSSAAGGWIQRKWRQRVMGVKPEQRVPSSDPTRQVRLRNEKQAGLQSLRKGLPWDLGQGSGASLCAEGLDSATEDSGSTGQTVPPLHTSGLSFHICAMWWLQEALLASWVVTERPVGMMSQVPKRDVSPRWPQMSSLQVTFGDSGCLQWGWAPSHLFLTPSQEEPSCGWAGLAGSGSPHPPLPPHSAHVAGWQPVASDRPTGVSLLNDHNLGIWSSACLSLSVADSHAAVSACLRPVHPCCRRLVPALPSPSSVCCSVGHLSGGPAARHWSDRSSDSLIGDSGWVWILTPDLCLLSQTLICHPHAEPSCHPQKPIRLPPTTRNGFLRKKPKQKACRSQHAAWLGRPLAPAAAPGRQDQYEELKDEATSCSLHRSAHNATHATYTCHMDVFHFMADDIFSVNVTDHSGNYTQECGSFLLADSIKPAPPFNVTVTFSGQYNISWRSDYEDPAFYMLKGKLQYELQYRNRGDPWAVSPRRKLISVDSRSVSLLPLEFRKDSSYELQVRAGPMPGSSYQGTWSEWSDPVIFQTQSEELKEGWNPHLLLLLLLVIVFIPAFWSLKTHPMWRLWKKIWAVPSPEQFFVPLYKGCSGDFKKWVGAPFTGSRLELGPWSPEVPSALEVYSCHPPQSPAKRLQLTELQEPTELVESDPVSKPSFWATAQNSGGSAYSEERDRPYGVVSIDTVTVLDAEGPCTWPCSCEDDGYPALDLDAGLEPSPGLEDPLLGAGTTVLSCGCVSAGSPGLGGPLGSLLDRLKPPLADGEDWAGGLPWGGRSPGGVSESEAGSPPAGLDMDTFDSGFVGSECSSPVECDFTTPGDEGPPRSYLRQWVVIPPPLSSPGPQAS</sequence>
<dbReference type="GO" id="GO:0004896">
    <property type="term" value="F:cytokine receptor activity"/>
    <property type="evidence" value="ECO:0007669"/>
    <property type="project" value="InterPro"/>
</dbReference>
<reference evidence="18" key="4">
    <citation type="submission" date="2025-09" db="UniProtKB">
        <authorList>
            <consortium name="Ensembl"/>
        </authorList>
    </citation>
    <scope>IDENTIFICATION</scope>
    <source>
        <strain evidence="18">17573</strain>
    </source>
</reference>
<keyword evidence="19" id="KW-1185">Reference proteome</keyword>
<evidence type="ECO:0000256" key="5">
    <source>
        <dbReference type="ARBA" id="ARBA00022737"/>
    </source>
</evidence>
<dbReference type="PROSITE" id="PS01355">
    <property type="entry name" value="HEMATOPO_REC_S_F1"/>
    <property type="match status" value="1"/>
</dbReference>
<dbReference type="VGNC" id="VGNC:73727">
    <property type="gene designation" value="IL21R"/>
</dbReference>
<keyword evidence="3 16" id="KW-0812">Transmembrane</keyword>
<evidence type="ECO:0000256" key="10">
    <source>
        <dbReference type="ARBA" id="ARBA00023180"/>
    </source>
</evidence>
<dbReference type="eggNOG" id="ENOG502S0QM">
    <property type="taxonomic scope" value="Eukaryota"/>
</dbReference>
<evidence type="ECO:0000256" key="2">
    <source>
        <dbReference type="ARBA" id="ARBA00008280"/>
    </source>
</evidence>
<dbReference type="ExpressionAtlas" id="F7HDU9">
    <property type="expression patterns" value="baseline"/>
</dbReference>
<evidence type="ECO:0000256" key="16">
    <source>
        <dbReference type="SAM" id="Phobius"/>
    </source>
</evidence>
<dbReference type="GeneTree" id="ENSGT00510000048783"/>
<reference evidence="18" key="3">
    <citation type="submission" date="2025-08" db="UniProtKB">
        <authorList>
            <consortium name="Ensembl"/>
        </authorList>
    </citation>
    <scope>IDENTIFICATION</scope>
    <source>
        <strain evidence="18">17573</strain>
    </source>
</reference>
<evidence type="ECO:0000256" key="8">
    <source>
        <dbReference type="ARBA" id="ARBA00023157"/>
    </source>
</evidence>
<evidence type="ECO:0000256" key="1">
    <source>
        <dbReference type="ARBA" id="ARBA00004479"/>
    </source>
</evidence>
<keyword evidence="8" id="KW-1015">Disulfide bond</keyword>
<evidence type="ECO:0000256" key="14">
    <source>
        <dbReference type="ARBA" id="ARBA00079107"/>
    </source>
</evidence>
<dbReference type="STRING" id="9544.ENSMMUP00000010812"/>
<evidence type="ECO:0000313" key="20">
    <source>
        <dbReference type="VGNC" id="VGNC:73727"/>
    </source>
</evidence>
<evidence type="ECO:0000256" key="7">
    <source>
        <dbReference type="ARBA" id="ARBA00023136"/>
    </source>
</evidence>
<dbReference type="FunCoup" id="F7HDU9">
    <property type="interactions" value="809"/>
</dbReference>
<reference evidence="18" key="2">
    <citation type="submission" date="2019-01" db="EMBL/GenBank/DDBJ databases">
        <authorList>
            <person name="Graves T."/>
            <person name="Eichler E.E."/>
            <person name="Wilson R.K."/>
        </authorList>
    </citation>
    <scope>NUCLEOTIDE SEQUENCE [LARGE SCALE GENOMIC DNA]</scope>
    <source>
        <strain evidence="18">17573</strain>
    </source>
</reference>
<dbReference type="InterPro" id="IPR036116">
    <property type="entry name" value="FN3_sf"/>
</dbReference>
<dbReference type="PANTHER" id="PTHR23037">
    <property type="entry name" value="CYTOKINE RECEPTOR"/>
    <property type="match status" value="1"/>
</dbReference>
<dbReference type="VEuPathDB" id="HostDB:ENSMMUG00000008252"/>
<dbReference type="InterPro" id="IPR003961">
    <property type="entry name" value="FN3_dom"/>
</dbReference>
<dbReference type="Gene3D" id="2.60.40.10">
    <property type="entry name" value="Immunoglobulins"/>
    <property type="match status" value="2"/>
</dbReference>
<dbReference type="AlphaFoldDB" id="F7HDU9"/>
<evidence type="ECO:0000313" key="19">
    <source>
        <dbReference type="Proteomes" id="UP000006718"/>
    </source>
</evidence>
<name>F7HDU9_MACMU</name>
<proteinExistence type="inferred from homology"/>
<evidence type="ECO:0000256" key="9">
    <source>
        <dbReference type="ARBA" id="ARBA00023170"/>
    </source>
</evidence>
<accession>F7HDU9</accession>
<evidence type="ECO:0000256" key="15">
    <source>
        <dbReference type="SAM" id="MobiDB-lite"/>
    </source>
</evidence>
<feature type="region of interest" description="Disordered" evidence="15">
    <location>
        <begin position="770"/>
        <end position="808"/>
    </location>
</feature>
<accession>G7NQF7</accession>
<dbReference type="PANTHER" id="PTHR23037:SF7">
    <property type="entry name" value="INTERLEUKIN-21 RECEPTOR"/>
    <property type="match status" value="1"/>
</dbReference>
<feature type="transmembrane region" description="Helical" evidence="16">
    <location>
        <begin position="547"/>
        <end position="568"/>
    </location>
</feature>
<evidence type="ECO:0000313" key="18">
    <source>
        <dbReference type="Ensembl" id="ENSMMUP00000010812.4"/>
    </source>
</evidence>
<keyword evidence="7 16" id="KW-0472">Membrane</keyword>
<comment type="function">
    <text evidence="11">This is a receptor for interleukin-21.</text>
</comment>
<gene>
    <name evidence="18 20" type="primary">IL21R</name>
</gene>
<evidence type="ECO:0000256" key="12">
    <source>
        <dbReference type="ARBA" id="ARBA00065414"/>
    </source>
</evidence>
<evidence type="ECO:0000259" key="17">
    <source>
        <dbReference type="PROSITE" id="PS50853"/>
    </source>
</evidence>
<dbReference type="HOGENOM" id="CLU_039739_0_0_1"/>
<evidence type="ECO:0000256" key="4">
    <source>
        <dbReference type="ARBA" id="ARBA00022729"/>
    </source>
</evidence>
<evidence type="ECO:0000256" key="3">
    <source>
        <dbReference type="ARBA" id="ARBA00022692"/>
    </source>
</evidence>
<dbReference type="FunFam" id="2.60.40.10:FF:001768">
    <property type="entry name" value="Interleukin-21 receptor"/>
    <property type="match status" value="1"/>
</dbReference>
<dbReference type="InterPro" id="IPR013783">
    <property type="entry name" value="Ig-like_fold"/>
</dbReference>